<comment type="caution">
    <text evidence="2">The sequence shown here is derived from an EMBL/GenBank/DDBJ whole genome shotgun (WGS) entry which is preliminary data.</text>
</comment>
<proteinExistence type="predicted"/>
<evidence type="ECO:0000313" key="2">
    <source>
        <dbReference type="EMBL" id="TKW48513.1"/>
    </source>
</evidence>
<organism evidence="2 3">
    <name type="scientific">Colletotrichum tanaceti</name>
    <dbReference type="NCBI Taxonomy" id="1306861"/>
    <lineage>
        <taxon>Eukaryota</taxon>
        <taxon>Fungi</taxon>
        <taxon>Dikarya</taxon>
        <taxon>Ascomycota</taxon>
        <taxon>Pezizomycotina</taxon>
        <taxon>Sordariomycetes</taxon>
        <taxon>Hypocreomycetidae</taxon>
        <taxon>Glomerellales</taxon>
        <taxon>Glomerellaceae</taxon>
        <taxon>Colletotrichum</taxon>
        <taxon>Colletotrichum destructivum species complex</taxon>
    </lineage>
</organism>
<dbReference type="EMBL" id="PJEX01000936">
    <property type="protein sequence ID" value="TKW48513.1"/>
    <property type="molecule type" value="Genomic_DNA"/>
</dbReference>
<dbReference type="AlphaFoldDB" id="A0A4U6X0V3"/>
<name>A0A4U6X0V3_9PEZI</name>
<accession>A0A4U6X0V3</accession>
<evidence type="ECO:0008006" key="4">
    <source>
        <dbReference type="Google" id="ProtNLM"/>
    </source>
</evidence>
<gene>
    <name evidence="2" type="ORF">CTA1_13099</name>
</gene>
<keyword evidence="3" id="KW-1185">Reference proteome</keyword>
<reference evidence="2 3" key="1">
    <citation type="journal article" date="2019" name="PLoS ONE">
        <title>Comparative genome analysis indicates high evolutionary potential of pathogenicity genes in Colletotrichum tanaceti.</title>
        <authorList>
            <person name="Lelwala R.V."/>
            <person name="Korhonen P.K."/>
            <person name="Young N.D."/>
            <person name="Scott J.B."/>
            <person name="Ades P.A."/>
            <person name="Gasser R.B."/>
            <person name="Taylor P.W.J."/>
        </authorList>
    </citation>
    <scope>NUCLEOTIDE SEQUENCE [LARGE SCALE GENOMIC DNA]</scope>
    <source>
        <strain evidence="2">BRIP57314</strain>
    </source>
</reference>
<keyword evidence="1" id="KW-0732">Signal</keyword>
<feature type="signal peptide" evidence="1">
    <location>
        <begin position="1"/>
        <end position="18"/>
    </location>
</feature>
<protein>
    <recommendedName>
        <fullName evidence="4">Extracellular membrane protein CFEM domain-containing protein</fullName>
    </recommendedName>
</protein>
<dbReference type="Proteomes" id="UP000310108">
    <property type="component" value="Unassembled WGS sequence"/>
</dbReference>
<evidence type="ECO:0000256" key="1">
    <source>
        <dbReference type="SAM" id="SignalP"/>
    </source>
</evidence>
<sequence length="76" mass="8111">MRPSLLYAALFLAVGATAQTCSDRITYCRGDKCDCFYKGVDDDLNADCRKKGYAGSLGSSRTAGAEITCDHQCCTG</sequence>
<feature type="chain" id="PRO_5020554912" description="Extracellular membrane protein CFEM domain-containing protein" evidence="1">
    <location>
        <begin position="19"/>
        <end position="76"/>
    </location>
</feature>
<dbReference type="OrthoDB" id="4789836at2759"/>
<evidence type="ECO:0000313" key="3">
    <source>
        <dbReference type="Proteomes" id="UP000310108"/>
    </source>
</evidence>